<evidence type="ECO:0000313" key="3">
    <source>
        <dbReference type="Proteomes" id="UP000483094"/>
    </source>
</evidence>
<dbReference type="InterPro" id="IPR011505">
    <property type="entry name" value="Peptidase_M26_C_dom"/>
</dbReference>
<protein>
    <recommendedName>
        <fullName evidence="1">Peptidase M26 C-terminal domain-containing protein</fullName>
    </recommendedName>
</protein>
<dbReference type="GO" id="GO:0004222">
    <property type="term" value="F:metalloendopeptidase activity"/>
    <property type="evidence" value="ECO:0007669"/>
    <property type="project" value="InterPro"/>
</dbReference>
<gene>
    <name evidence="2" type="ORF">GM540_15240</name>
</gene>
<name>A0A6G2DFH3_STREE</name>
<dbReference type="Proteomes" id="UP000483094">
    <property type="component" value="Unassembled WGS sequence"/>
</dbReference>
<organism evidence="2 3">
    <name type="scientific">Streptococcus pneumoniae</name>
    <dbReference type="NCBI Taxonomy" id="1313"/>
    <lineage>
        <taxon>Bacteria</taxon>
        <taxon>Bacillati</taxon>
        <taxon>Bacillota</taxon>
        <taxon>Bacilli</taxon>
        <taxon>Lactobacillales</taxon>
        <taxon>Streptococcaceae</taxon>
        <taxon>Streptococcus</taxon>
    </lineage>
</organism>
<dbReference type="GO" id="GO:0005576">
    <property type="term" value="C:extracellular region"/>
    <property type="evidence" value="ECO:0007669"/>
    <property type="project" value="InterPro"/>
</dbReference>
<evidence type="ECO:0000313" key="2">
    <source>
        <dbReference type="EMBL" id="MTV75293.1"/>
    </source>
</evidence>
<dbReference type="EMBL" id="WNHQ01001985">
    <property type="protein sequence ID" value="MTV75293.1"/>
    <property type="molecule type" value="Genomic_DNA"/>
</dbReference>
<reference evidence="2 3" key="1">
    <citation type="submission" date="2019-11" db="EMBL/GenBank/DDBJ databases">
        <title>Growth characteristics of pneumococcus vary with the chemical composition of the capsule and with environmental conditions.</title>
        <authorList>
            <person name="Tothpal A."/>
            <person name="Desobry K."/>
            <person name="Joshi S."/>
            <person name="Wyllie A.L."/>
            <person name="Weinberger D.M."/>
        </authorList>
    </citation>
    <scope>NUCLEOTIDE SEQUENCE [LARGE SCALE GENOMIC DNA]</scope>
    <source>
        <strain evidence="3">pnumococcus19F</strain>
    </source>
</reference>
<accession>A0A6G2DFH3</accession>
<evidence type="ECO:0000259" key="1">
    <source>
        <dbReference type="Pfam" id="PF07580"/>
    </source>
</evidence>
<dbReference type="AlphaFoldDB" id="A0A6G2DFH3"/>
<comment type="caution">
    <text evidence="2">The sequence shown here is derived from an EMBL/GenBank/DDBJ whole genome shotgun (WGS) entry which is preliminary data.</text>
</comment>
<proteinExistence type="predicted"/>
<sequence length="98" mass="11369">QESFREVVAKNTLSGNLHDFLTYNMKLFTNETDINVWFKKAIENNAYVVEQPSTNPAFANKKYRLYEGINNGQHGRMILPLLNLKNAHLFMISTYNTI</sequence>
<feature type="domain" description="Peptidase M26 C-terminal" evidence="1">
    <location>
        <begin position="2"/>
        <end position="98"/>
    </location>
</feature>
<feature type="non-terminal residue" evidence="2">
    <location>
        <position position="98"/>
    </location>
</feature>
<dbReference type="Pfam" id="PF07580">
    <property type="entry name" value="Peptidase_M26_C"/>
    <property type="match status" value="1"/>
</dbReference>
<dbReference type="GO" id="GO:0008270">
    <property type="term" value="F:zinc ion binding"/>
    <property type="evidence" value="ECO:0007669"/>
    <property type="project" value="InterPro"/>
</dbReference>
<feature type="non-terminal residue" evidence="2">
    <location>
        <position position="1"/>
    </location>
</feature>